<protein>
    <submittedName>
        <fullName evidence="1">Uncharacterized protein</fullName>
    </submittedName>
</protein>
<evidence type="ECO:0000313" key="2">
    <source>
        <dbReference type="EMBL" id="AUB41292.1"/>
    </source>
</evidence>
<dbReference type="AlphaFoldDB" id="A0A2K8SYG7"/>
<name>A0A2K8SYG7_9NOSO</name>
<dbReference type="Proteomes" id="UP000232003">
    <property type="component" value="Chromosome"/>
</dbReference>
<dbReference type="EMBL" id="CP024785">
    <property type="protein sequence ID" value="AUB41292.1"/>
    <property type="molecule type" value="Genomic_DNA"/>
</dbReference>
<reference evidence="1 3" key="1">
    <citation type="submission" date="2017-11" db="EMBL/GenBank/DDBJ databases">
        <title>Complete genome of a free-living desiccation-tolerant cyanobacterium and its photosynthetic adaptation to extreme terrestrial habitat.</title>
        <authorList>
            <person name="Shang J."/>
        </authorList>
    </citation>
    <scope>NUCLEOTIDE SEQUENCE [LARGE SCALE GENOMIC DNA]</scope>
    <source>
        <strain evidence="1 3">CCNUN1</strain>
    </source>
</reference>
<sequence length="121" mass="12946">MAAEAKTQVYYINLGGTVGNVGSMRYAWRGRKDAYKKVIADELGVVIAKDTDSGLMFGAQNPRPAEVRISYTKANGLSGTVVRFCEPDKLGGVTTGGKLNGKKITIGGKDYNINNVTIKTN</sequence>
<dbReference type="RefSeq" id="WP_100901178.1">
    <property type="nucleotide sequence ID" value="NZ_CAWNNC010000001.1"/>
</dbReference>
<accession>A0A2K8SYG7</accession>
<organism evidence="1 3">
    <name type="scientific">Nostoc flagelliforme CCNUN1</name>
    <dbReference type="NCBI Taxonomy" id="2038116"/>
    <lineage>
        <taxon>Bacteria</taxon>
        <taxon>Bacillati</taxon>
        <taxon>Cyanobacteriota</taxon>
        <taxon>Cyanophyceae</taxon>
        <taxon>Nostocales</taxon>
        <taxon>Nostocaceae</taxon>
        <taxon>Nostoc</taxon>
    </lineage>
</organism>
<keyword evidence="3" id="KW-1185">Reference proteome</keyword>
<evidence type="ECO:0000313" key="1">
    <source>
        <dbReference type="EMBL" id="AUB40472.1"/>
    </source>
</evidence>
<evidence type="ECO:0000313" key="3">
    <source>
        <dbReference type="Proteomes" id="UP000232003"/>
    </source>
</evidence>
<gene>
    <name evidence="1" type="ORF">COO91_06487</name>
    <name evidence="2" type="ORF">COO91_07340</name>
</gene>
<dbReference type="KEGG" id="nfl:COO91_07340"/>
<dbReference type="KEGG" id="nfl:COO91_06487"/>
<proteinExistence type="predicted"/>
<dbReference type="EMBL" id="CP024785">
    <property type="protein sequence ID" value="AUB40472.1"/>
    <property type="molecule type" value="Genomic_DNA"/>
</dbReference>
<dbReference type="OrthoDB" id="582683at2"/>